<dbReference type="InterPro" id="IPR036610">
    <property type="entry name" value="PEBP-like_sf"/>
</dbReference>
<keyword evidence="2" id="KW-0649">Protein kinase inhibitor</keyword>
<dbReference type="GO" id="GO:0004860">
    <property type="term" value="F:protein kinase inhibitor activity"/>
    <property type="evidence" value="ECO:0007669"/>
    <property type="project" value="UniProtKB-KW"/>
</dbReference>
<dbReference type="PANTHER" id="PTHR30289">
    <property type="entry name" value="UNCHARACTERIZED PROTEIN YBCL-RELATED"/>
    <property type="match status" value="1"/>
</dbReference>
<organism evidence="2 3">
    <name type="scientific">Spiribacter onubensis</name>
    <dbReference type="NCBI Taxonomy" id="3122420"/>
    <lineage>
        <taxon>Bacteria</taxon>
        <taxon>Pseudomonadati</taxon>
        <taxon>Pseudomonadota</taxon>
        <taxon>Gammaproteobacteria</taxon>
        <taxon>Chromatiales</taxon>
        <taxon>Ectothiorhodospiraceae</taxon>
        <taxon>Spiribacter</taxon>
    </lineage>
</organism>
<dbReference type="Proteomes" id="UP001556653">
    <property type="component" value="Unassembled WGS sequence"/>
</dbReference>
<evidence type="ECO:0000256" key="1">
    <source>
        <dbReference type="SAM" id="MobiDB-lite"/>
    </source>
</evidence>
<dbReference type="NCBIfam" id="TIGR00481">
    <property type="entry name" value="YbhB/YbcL family Raf kinase inhibitor-like protein"/>
    <property type="match status" value="1"/>
</dbReference>
<dbReference type="CDD" id="cd00865">
    <property type="entry name" value="PEBP_bact_arch"/>
    <property type="match status" value="1"/>
</dbReference>
<dbReference type="SUPFAM" id="SSF49777">
    <property type="entry name" value="PEBP-like"/>
    <property type="match status" value="1"/>
</dbReference>
<dbReference type="EMBL" id="JBAKFJ010000001">
    <property type="protein sequence ID" value="MEX0385968.1"/>
    <property type="molecule type" value="Genomic_DNA"/>
</dbReference>
<keyword evidence="3" id="KW-1185">Reference proteome</keyword>
<feature type="region of interest" description="Disordered" evidence="1">
    <location>
        <begin position="1"/>
        <end position="20"/>
    </location>
</feature>
<sequence length="150" mass="16131">MRLSSPEFSDGGELPWSMSAANENRMPPLELHEVPGTAASLALLLEDLDSPVGELTHWLAWNLPPATSRISAVDLPDEAIVGMNGFGKTGYKGPIPPEGRHVYRFTLLALDRALELTTGATRRQFDTAIRGHVLATATLEGGISRTREGG</sequence>
<accession>A0ABV3S763</accession>
<dbReference type="RefSeq" id="WP_367966449.1">
    <property type="nucleotide sequence ID" value="NZ_JBAKFI010000004.1"/>
</dbReference>
<dbReference type="PANTHER" id="PTHR30289:SF1">
    <property type="entry name" value="PEBP (PHOSPHATIDYLETHANOLAMINE-BINDING PROTEIN) FAMILY PROTEIN"/>
    <property type="match status" value="1"/>
</dbReference>
<proteinExistence type="predicted"/>
<protein>
    <submittedName>
        <fullName evidence="2">YbhB/YbcL family Raf kinase inhibitor-like protein</fullName>
    </submittedName>
</protein>
<dbReference type="Gene3D" id="3.90.280.10">
    <property type="entry name" value="PEBP-like"/>
    <property type="match status" value="1"/>
</dbReference>
<gene>
    <name evidence="2" type="ORF">V6X64_03030</name>
</gene>
<dbReference type="InterPro" id="IPR008914">
    <property type="entry name" value="PEBP"/>
</dbReference>
<dbReference type="InterPro" id="IPR005247">
    <property type="entry name" value="YbhB_YbcL/LppC-like"/>
</dbReference>
<dbReference type="Pfam" id="PF01161">
    <property type="entry name" value="PBP"/>
    <property type="match status" value="1"/>
</dbReference>
<evidence type="ECO:0000313" key="3">
    <source>
        <dbReference type="Proteomes" id="UP001556653"/>
    </source>
</evidence>
<evidence type="ECO:0000313" key="2">
    <source>
        <dbReference type="EMBL" id="MEX0385968.1"/>
    </source>
</evidence>
<name>A0ABV3S763_9GAMM</name>
<reference evidence="2 3" key="1">
    <citation type="submission" date="2024-02" db="EMBL/GenBank/DDBJ databases">
        <title>New especies of Spiribacter isolated from saline water.</title>
        <authorList>
            <person name="Leon M.J."/>
            <person name="De La Haba R."/>
            <person name="Sanchez-Porro C."/>
            <person name="Ventosa A."/>
        </authorList>
    </citation>
    <scope>NUCLEOTIDE SEQUENCE [LARGE SCALE GENOMIC DNA]</scope>
    <source>
        <strain evidence="3">ag22IC4-227</strain>
    </source>
</reference>
<comment type="caution">
    <text evidence="2">The sequence shown here is derived from an EMBL/GenBank/DDBJ whole genome shotgun (WGS) entry which is preliminary data.</text>
</comment>